<reference evidence="1 2" key="1">
    <citation type="submission" date="2015-03" db="EMBL/GenBank/DDBJ databases">
        <title>Genome sequencing of Methylobacterium variabile DSM 16961.</title>
        <authorList>
            <person name="Chaudhry V."/>
            <person name="Patil P.B."/>
        </authorList>
    </citation>
    <scope>NUCLEOTIDE SEQUENCE [LARGE SCALE GENOMIC DNA]</scope>
    <source>
        <strain evidence="1 2">DSM 16961</strain>
    </source>
</reference>
<name>A0A0J6SA69_9HYPH</name>
<organism evidence="1 2">
    <name type="scientific">Methylobacterium variabile</name>
    <dbReference type="NCBI Taxonomy" id="298794"/>
    <lineage>
        <taxon>Bacteria</taxon>
        <taxon>Pseudomonadati</taxon>
        <taxon>Pseudomonadota</taxon>
        <taxon>Alphaproteobacteria</taxon>
        <taxon>Hyphomicrobiales</taxon>
        <taxon>Methylobacteriaceae</taxon>
        <taxon>Methylobacterium</taxon>
    </lineage>
</organism>
<dbReference type="Proteomes" id="UP000035955">
    <property type="component" value="Unassembled WGS sequence"/>
</dbReference>
<evidence type="ECO:0000313" key="1">
    <source>
        <dbReference type="EMBL" id="KMO30293.1"/>
    </source>
</evidence>
<keyword evidence="2" id="KW-1185">Reference proteome</keyword>
<dbReference type="PATRIC" id="fig|298794.3.peg.3563"/>
<protein>
    <submittedName>
        <fullName evidence="1">Uncharacterized protein</fullName>
    </submittedName>
</protein>
<evidence type="ECO:0000313" key="2">
    <source>
        <dbReference type="Proteomes" id="UP000035955"/>
    </source>
</evidence>
<sequence length="265" mass="29059">MSSRGADMTDCNLIRIEPDDRLVVLARTLQVQAPHTEAILAQRVLGDTGLGRMVLGYALYRHCSVFQGSSDAPVWSHIDLTYYRDIVPERAVHEFVLTQQPEGVQLLRAEVLLTTPSSFVMPLGWQGSRGRLDQQASLEYIDVRPADLAAYRDVMRRHVGPTAGKLVASGRFGTFRAMETDAVLFQDPALGTGWNQIHLCEVDAASFRGFGQELDAVPDGDAPEGGFAGVFANLAPMRTIPRWTFNDAVVEADLALAQSLTREAC</sequence>
<dbReference type="AlphaFoldDB" id="A0A0J6SA69"/>
<accession>A0A0J6SA69</accession>
<proteinExistence type="predicted"/>
<dbReference type="EMBL" id="LABY01000229">
    <property type="protein sequence ID" value="KMO30293.1"/>
    <property type="molecule type" value="Genomic_DNA"/>
</dbReference>
<gene>
    <name evidence="1" type="ORF">VQ02_28290</name>
</gene>
<comment type="caution">
    <text evidence="1">The sequence shown here is derived from an EMBL/GenBank/DDBJ whole genome shotgun (WGS) entry which is preliminary data.</text>
</comment>